<sequence length="518" mass="61843">MINNSQVFPKREFLSQKMRLSRFQVYYDIQLFLEEKRRTKKLHALSSRMHGSIDSKMFNSTMNEQGLSKNTNERYHTNHKNSLAAINNTFDDSNKQSIQKELQLLSSPKIIIQDSAGHISNHVKGFYIPTYRGSNYQSQIRGVQKSEKDEWQLLGQLEEQRMQLREHQEFLDKKKKQSFQKQLLLQQISENSQTKALNYQLKQLELRDINKYTFADKIYNERLRGKLVTNRNQVDSNQLHAELIRQKEQKLQNINITKRRDRENWIEDDYFKYFSYDYQAQLKKARQRIRMSLNQEYKQKSLDTRNTEIVASLNSQESQRSFMENRKNFLDQGFDNNEKLRQQLNNKKQVIVDMNENIYKQKMPKLVKLEHEQYQSEIKANEEYAVRDKAQLDLEQFRVQASQDLTLKCKESQRQAILSKNNSRFQVRSKDLQFESQIDIKPENLSLNWDNMGRSKFKTPQRNNIKEYESNMINVGVVNKSNIDITMNKHERSMNKDLLKEAMIKFNIGEDDMKSSNY</sequence>
<name>A0A078AV39_STYLE</name>
<dbReference type="InParanoid" id="A0A078AV39"/>
<accession>A0A078AV39</accession>
<dbReference type="EMBL" id="CCKQ01013100">
    <property type="protein sequence ID" value="CDW84728.1"/>
    <property type="molecule type" value="Genomic_DNA"/>
</dbReference>
<dbReference type="AlphaFoldDB" id="A0A078AV39"/>
<proteinExistence type="predicted"/>
<evidence type="ECO:0000313" key="1">
    <source>
        <dbReference type="EMBL" id="CDW84728.1"/>
    </source>
</evidence>
<protein>
    <submittedName>
        <fullName evidence="1">Uncharacterized protein</fullName>
    </submittedName>
</protein>
<reference evidence="1 2" key="1">
    <citation type="submission" date="2014-06" db="EMBL/GenBank/DDBJ databases">
        <authorList>
            <person name="Swart Estienne"/>
        </authorList>
    </citation>
    <scope>NUCLEOTIDE SEQUENCE [LARGE SCALE GENOMIC DNA]</scope>
    <source>
        <strain evidence="1 2">130c</strain>
    </source>
</reference>
<keyword evidence="2" id="KW-1185">Reference proteome</keyword>
<organism evidence="1 2">
    <name type="scientific">Stylonychia lemnae</name>
    <name type="common">Ciliate</name>
    <dbReference type="NCBI Taxonomy" id="5949"/>
    <lineage>
        <taxon>Eukaryota</taxon>
        <taxon>Sar</taxon>
        <taxon>Alveolata</taxon>
        <taxon>Ciliophora</taxon>
        <taxon>Intramacronucleata</taxon>
        <taxon>Spirotrichea</taxon>
        <taxon>Stichotrichia</taxon>
        <taxon>Sporadotrichida</taxon>
        <taxon>Oxytrichidae</taxon>
        <taxon>Stylonychinae</taxon>
        <taxon>Stylonychia</taxon>
    </lineage>
</organism>
<dbReference type="Proteomes" id="UP000039865">
    <property type="component" value="Unassembled WGS sequence"/>
</dbReference>
<gene>
    <name evidence="1" type="primary">Contig494.g544</name>
    <name evidence="1" type="ORF">STYLEM_13795</name>
</gene>
<evidence type="ECO:0000313" key="2">
    <source>
        <dbReference type="Proteomes" id="UP000039865"/>
    </source>
</evidence>